<dbReference type="PANTHER" id="PTHR32322">
    <property type="entry name" value="INNER MEMBRANE TRANSPORTER"/>
    <property type="match status" value="1"/>
</dbReference>
<protein>
    <submittedName>
        <fullName evidence="9">Threonine/homoserine efflux transporter RhtA</fullName>
    </submittedName>
</protein>
<dbReference type="AlphaFoldDB" id="A0A1H2XQF9"/>
<feature type="transmembrane region" description="Helical" evidence="7">
    <location>
        <begin position="165"/>
        <end position="183"/>
    </location>
</feature>
<feature type="transmembrane region" description="Helical" evidence="7">
    <location>
        <begin position="12"/>
        <end position="34"/>
    </location>
</feature>
<evidence type="ECO:0000313" key="9">
    <source>
        <dbReference type="EMBL" id="SDW94529.1"/>
    </source>
</evidence>
<feature type="transmembrane region" description="Helical" evidence="7">
    <location>
        <begin position="281"/>
        <end position="299"/>
    </location>
</feature>
<dbReference type="InterPro" id="IPR050638">
    <property type="entry name" value="AA-Vitamin_Transporters"/>
</dbReference>
<feature type="domain" description="EamA" evidence="8">
    <location>
        <begin position="11"/>
        <end position="151"/>
    </location>
</feature>
<feature type="transmembrane region" description="Helical" evidence="7">
    <location>
        <begin position="195"/>
        <end position="214"/>
    </location>
</feature>
<evidence type="ECO:0000313" key="10">
    <source>
        <dbReference type="Proteomes" id="UP000199488"/>
    </source>
</evidence>
<dbReference type="Pfam" id="PF00892">
    <property type="entry name" value="EamA"/>
    <property type="match status" value="2"/>
</dbReference>
<dbReference type="InterPro" id="IPR000620">
    <property type="entry name" value="EamA_dom"/>
</dbReference>
<feature type="transmembrane region" description="Helical" evidence="7">
    <location>
        <begin position="220"/>
        <end position="245"/>
    </location>
</feature>
<dbReference type="SUPFAM" id="SSF103481">
    <property type="entry name" value="Multidrug resistance efflux transporter EmrE"/>
    <property type="match status" value="2"/>
</dbReference>
<organism evidence="9 10">
    <name type="scientific">Marinococcus luteus</name>
    <dbReference type="NCBI Taxonomy" id="1122204"/>
    <lineage>
        <taxon>Bacteria</taxon>
        <taxon>Bacillati</taxon>
        <taxon>Bacillota</taxon>
        <taxon>Bacilli</taxon>
        <taxon>Bacillales</taxon>
        <taxon>Bacillaceae</taxon>
        <taxon>Marinococcus</taxon>
    </lineage>
</organism>
<comment type="subcellular location">
    <subcellularLocation>
        <location evidence="1">Cell membrane</location>
        <topology evidence="1">Multi-pass membrane protein</topology>
    </subcellularLocation>
</comment>
<dbReference type="InterPro" id="IPR037185">
    <property type="entry name" value="EmrE-like"/>
</dbReference>
<keyword evidence="5 7" id="KW-1133">Transmembrane helix</keyword>
<feature type="transmembrane region" description="Helical" evidence="7">
    <location>
        <begin position="138"/>
        <end position="159"/>
    </location>
</feature>
<dbReference type="PANTHER" id="PTHR32322:SF18">
    <property type="entry name" value="S-ADENOSYLMETHIONINE_S-ADENOSYLHOMOCYSTEINE TRANSPORTER"/>
    <property type="match status" value="1"/>
</dbReference>
<evidence type="ECO:0000256" key="5">
    <source>
        <dbReference type="ARBA" id="ARBA00022989"/>
    </source>
</evidence>
<gene>
    <name evidence="9" type="ORF">SAMN05421781_2844</name>
</gene>
<dbReference type="STRING" id="1122204.SAMN05421781_2844"/>
<sequence length="310" mass="33596">MMQTVQKRRTAGFLLVISGASLWGIGGTVSQYIFEIHHLPVEWLVAVRLLLSGLLLLTISLMLGNKEKVTGIWKQKKSAGAVVIFGLFGMLAVQYTYMASIESGNAAVATLLQYLAPVFILAYLLAVRHTYWNMRDAGAVLMGLAGTFLLLTNGELAGLSVPTEAVVWGLLSGVALAFYTLYAGPLLAAWGSMNVIGWAMTVGGAAVSFLHAPWNAAWGSWTWSMAGSVIFVVIFGTMIAFWFYLESLKYLKPQETSILGCLEPLAAILASVWWLHVPFGLYQSVGTCLILGMVIYLSLPQKQRAKPAPA</sequence>
<feature type="transmembrane region" description="Helical" evidence="7">
    <location>
        <begin position="77"/>
        <end position="98"/>
    </location>
</feature>
<evidence type="ECO:0000256" key="7">
    <source>
        <dbReference type="SAM" id="Phobius"/>
    </source>
</evidence>
<dbReference type="Proteomes" id="UP000199488">
    <property type="component" value="Unassembled WGS sequence"/>
</dbReference>
<accession>A0A1H2XQF9</accession>
<keyword evidence="10" id="KW-1185">Reference proteome</keyword>
<keyword evidence="4 7" id="KW-0812">Transmembrane</keyword>
<evidence type="ECO:0000256" key="2">
    <source>
        <dbReference type="ARBA" id="ARBA00007362"/>
    </source>
</evidence>
<comment type="similarity">
    <text evidence="2">Belongs to the EamA transporter family.</text>
</comment>
<keyword evidence="3" id="KW-1003">Cell membrane</keyword>
<feature type="transmembrane region" description="Helical" evidence="7">
    <location>
        <begin position="46"/>
        <end position="65"/>
    </location>
</feature>
<proteinExistence type="inferred from homology"/>
<feature type="domain" description="EamA" evidence="8">
    <location>
        <begin position="165"/>
        <end position="297"/>
    </location>
</feature>
<keyword evidence="6 7" id="KW-0472">Membrane</keyword>
<evidence type="ECO:0000256" key="1">
    <source>
        <dbReference type="ARBA" id="ARBA00004651"/>
    </source>
</evidence>
<evidence type="ECO:0000259" key="8">
    <source>
        <dbReference type="Pfam" id="PF00892"/>
    </source>
</evidence>
<reference evidence="9 10" key="1">
    <citation type="submission" date="2016-10" db="EMBL/GenBank/DDBJ databases">
        <authorList>
            <person name="de Groot N.N."/>
        </authorList>
    </citation>
    <scope>NUCLEOTIDE SEQUENCE [LARGE SCALE GENOMIC DNA]</scope>
    <source>
        <strain evidence="9 10">DSM 23126</strain>
    </source>
</reference>
<name>A0A1H2XQF9_9BACI</name>
<evidence type="ECO:0000256" key="6">
    <source>
        <dbReference type="ARBA" id="ARBA00023136"/>
    </source>
</evidence>
<dbReference type="GO" id="GO:0005886">
    <property type="term" value="C:plasma membrane"/>
    <property type="evidence" value="ECO:0007669"/>
    <property type="project" value="UniProtKB-SubCell"/>
</dbReference>
<feature type="transmembrane region" description="Helical" evidence="7">
    <location>
        <begin position="104"/>
        <end position="126"/>
    </location>
</feature>
<dbReference type="OrthoDB" id="9810818at2"/>
<feature type="transmembrane region" description="Helical" evidence="7">
    <location>
        <begin position="257"/>
        <end position="275"/>
    </location>
</feature>
<dbReference type="EMBL" id="FNNC01000007">
    <property type="protein sequence ID" value="SDW94529.1"/>
    <property type="molecule type" value="Genomic_DNA"/>
</dbReference>
<evidence type="ECO:0000256" key="4">
    <source>
        <dbReference type="ARBA" id="ARBA00022692"/>
    </source>
</evidence>
<evidence type="ECO:0000256" key="3">
    <source>
        <dbReference type="ARBA" id="ARBA00022475"/>
    </source>
</evidence>